<proteinExistence type="predicted"/>
<evidence type="ECO:0000313" key="3">
    <source>
        <dbReference type="EMBL" id="EES05305.1"/>
    </source>
</evidence>
<dbReference type="InterPro" id="IPR011043">
    <property type="entry name" value="Gal_Oxase/kelch_b-propeller"/>
</dbReference>
<dbReference type="AlphaFoldDB" id="C5XVP3"/>
<feature type="domain" description="F-box protein AT5G49610-like beta-propeller" evidence="2">
    <location>
        <begin position="176"/>
        <end position="357"/>
    </location>
</feature>
<dbReference type="InParanoid" id="C5XVP3"/>
<dbReference type="PANTHER" id="PTHR32133:SF291">
    <property type="entry name" value="F-BOX DOMAIN-CONTAINING PROTEIN"/>
    <property type="match status" value="1"/>
</dbReference>
<keyword evidence="4" id="KW-1185">Reference proteome</keyword>
<sequence length="386" mass="43236">MAPPQRWPPELNEDITVEILLRIPPDEPAHLIRASVVCKLWLHVVSDPAFLSRYSAFHRGAPLLGFFYNLDSAWFFPGFVPTTAASPPPQPGHSDWVRWVPDCRHGRVLLKGIGSLCKCILMRGIGSRTFLVWDPFSNHWEEVEAPSSLSTTFQSNAVVLCALPGCDHSSCRGGPFHVVFVGADKFDYTIVHAHVYSSESRSWCTTASAQLDGTRNFFDKKRAVLIRDGIYCTVNDGARILKYDLVEHHLSLIGMPYLYKNVPVLMQNEDGSLGIAGVLDSRLYLWSTVVNLEGVTGWVQRRVIELKEILPVDVISDQANLIGFAEGVEVFFISTNVGAFTFELKSRRVTKVGKPRDYHCATPFISFFRPDRACSKWTKSSLAHPN</sequence>
<evidence type="ECO:0008006" key="5">
    <source>
        <dbReference type="Google" id="ProtNLM"/>
    </source>
</evidence>
<dbReference type="Pfam" id="PF00646">
    <property type="entry name" value="F-box"/>
    <property type="match status" value="1"/>
</dbReference>
<dbReference type="PANTHER" id="PTHR32133">
    <property type="entry name" value="OS07G0120400 PROTEIN"/>
    <property type="match status" value="1"/>
</dbReference>
<reference evidence="3 4" key="1">
    <citation type="journal article" date="2009" name="Nature">
        <title>The Sorghum bicolor genome and the diversification of grasses.</title>
        <authorList>
            <person name="Paterson A.H."/>
            <person name="Bowers J.E."/>
            <person name="Bruggmann R."/>
            <person name="Dubchak I."/>
            <person name="Grimwood J."/>
            <person name="Gundlach H."/>
            <person name="Haberer G."/>
            <person name="Hellsten U."/>
            <person name="Mitros T."/>
            <person name="Poliakov A."/>
            <person name="Schmutz J."/>
            <person name="Spannagl M."/>
            <person name="Tang H."/>
            <person name="Wang X."/>
            <person name="Wicker T."/>
            <person name="Bharti A.K."/>
            <person name="Chapman J."/>
            <person name="Feltus F.A."/>
            <person name="Gowik U."/>
            <person name="Grigoriev I.V."/>
            <person name="Lyons E."/>
            <person name="Maher C.A."/>
            <person name="Martis M."/>
            <person name="Narechania A."/>
            <person name="Otillar R.P."/>
            <person name="Penning B.W."/>
            <person name="Salamov A.A."/>
            <person name="Wang Y."/>
            <person name="Zhang L."/>
            <person name="Carpita N.C."/>
            <person name="Freeling M."/>
            <person name="Gingle A.R."/>
            <person name="Hash C.T."/>
            <person name="Keller B."/>
            <person name="Klein P."/>
            <person name="Kresovich S."/>
            <person name="McCann M.C."/>
            <person name="Ming R."/>
            <person name="Peterson D.G."/>
            <person name="Mehboob-ur-Rahman"/>
            <person name="Ware D."/>
            <person name="Westhoff P."/>
            <person name="Mayer K.F."/>
            <person name="Messing J."/>
            <person name="Rokhsar D.S."/>
        </authorList>
    </citation>
    <scope>NUCLEOTIDE SEQUENCE [LARGE SCALE GENOMIC DNA]</scope>
    <source>
        <strain evidence="4">cv. BTx623</strain>
    </source>
</reference>
<dbReference type="HOGENOM" id="CLU_017945_2_1_1"/>
<organism evidence="3 4">
    <name type="scientific">Sorghum bicolor</name>
    <name type="common">Sorghum</name>
    <name type="synonym">Sorghum vulgare</name>
    <dbReference type="NCBI Taxonomy" id="4558"/>
    <lineage>
        <taxon>Eukaryota</taxon>
        <taxon>Viridiplantae</taxon>
        <taxon>Streptophyta</taxon>
        <taxon>Embryophyta</taxon>
        <taxon>Tracheophyta</taxon>
        <taxon>Spermatophyta</taxon>
        <taxon>Magnoliopsida</taxon>
        <taxon>Liliopsida</taxon>
        <taxon>Poales</taxon>
        <taxon>Poaceae</taxon>
        <taxon>PACMAD clade</taxon>
        <taxon>Panicoideae</taxon>
        <taxon>Andropogonodae</taxon>
        <taxon>Andropogoneae</taxon>
        <taxon>Sorghinae</taxon>
        <taxon>Sorghum</taxon>
    </lineage>
</organism>
<dbReference type="OrthoDB" id="693671at2759"/>
<accession>C5XVP3</accession>
<dbReference type="InterPro" id="IPR036047">
    <property type="entry name" value="F-box-like_dom_sf"/>
</dbReference>
<dbReference type="KEGG" id="sbi:8077660"/>
<evidence type="ECO:0000259" key="2">
    <source>
        <dbReference type="Pfam" id="PF23635"/>
    </source>
</evidence>
<dbReference type="Proteomes" id="UP000000768">
    <property type="component" value="Chromosome 4"/>
</dbReference>
<dbReference type="EMBL" id="CM000763">
    <property type="protein sequence ID" value="EES05305.1"/>
    <property type="molecule type" value="Genomic_DNA"/>
</dbReference>
<evidence type="ECO:0000259" key="1">
    <source>
        <dbReference type="Pfam" id="PF00646"/>
    </source>
</evidence>
<dbReference type="InterPro" id="IPR001810">
    <property type="entry name" value="F-box_dom"/>
</dbReference>
<evidence type="ECO:0000313" key="4">
    <source>
        <dbReference type="Proteomes" id="UP000000768"/>
    </source>
</evidence>
<gene>
    <name evidence="3" type="ORF">SORBI_3004G189700</name>
</gene>
<dbReference type="eggNOG" id="ENOG502RRTV">
    <property type="taxonomic scope" value="Eukaryota"/>
</dbReference>
<dbReference type="OMA" id="CEYDAWD"/>
<protein>
    <recommendedName>
        <fullName evidence="5">F-box domain-containing protein</fullName>
    </recommendedName>
</protein>
<dbReference type="SUPFAM" id="SSF81383">
    <property type="entry name" value="F-box domain"/>
    <property type="match status" value="1"/>
</dbReference>
<name>C5XVP3_SORBI</name>
<dbReference type="Pfam" id="PF23635">
    <property type="entry name" value="Beta-prop_AT5G49610-like"/>
    <property type="match status" value="1"/>
</dbReference>
<dbReference type="InterPro" id="IPR056594">
    <property type="entry name" value="AT5G49610-like_b-prop"/>
</dbReference>
<dbReference type="Gramene" id="EES05305">
    <property type="protein sequence ID" value="EES05305"/>
    <property type="gene ID" value="SORBI_3004G189700"/>
</dbReference>
<reference evidence="4" key="2">
    <citation type="journal article" date="2018" name="Plant J.">
        <title>The Sorghum bicolor reference genome: improved assembly, gene annotations, a transcriptome atlas, and signatures of genome organization.</title>
        <authorList>
            <person name="McCormick R.F."/>
            <person name="Truong S.K."/>
            <person name="Sreedasyam A."/>
            <person name="Jenkins J."/>
            <person name="Shu S."/>
            <person name="Sims D."/>
            <person name="Kennedy M."/>
            <person name="Amirebrahimi M."/>
            <person name="Weers B.D."/>
            <person name="McKinley B."/>
            <person name="Mattison A."/>
            <person name="Morishige D.T."/>
            <person name="Grimwood J."/>
            <person name="Schmutz J."/>
            <person name="Mullet J.E."/>
        </authorList>
    </citation>
    <scope>NUCLEOTIDE SEQUENCE [LARGE SCALE GENOMIC DNA]</scope>
    <source>
        <strain evidence="4">cv. BTx623</strain>
    </source>
</reference>
<feature type="domain" description="F-box" evidence="1">
    <location>
        <begin position="10"/>
        <end position="51"/>
    </location>
</feature>
<dbReference type="SUPFAM" id="SSF50965">
    <property type="entry name" value="Galactose oxidase, central domain"/>
    <property type="match status" value="1"/>
</dbReference>